<sequence>MTPTLLPFRLRPQYRNYVWGGNRLKSSAKPVAEAWIVHESDAVVSGAWRGCTLKEATLELGERLLGRVVVSQGTATRFPLLIKLLDCAEWLSLQVHPNDEQAVALEGQVYYGKTEAWFVLDAAKDATLIAGVKPGTDASKLQAAIRDGSVIEACQYHAVSAGETICVEPGTLHALGRDC</sequence>
<dbReference type="Gene3D" id="2.60.120.10">
    <property type="entry name" value="Jelly Rolls"/>
    <property type="match status" value="1"/>
</dbReference>
<proteinExistence type="predicted"/>
<dbReference type="SUPFAM" id="SSF51182">
    <property type="entry name" value="RmlC-like cupins"/>
    <property type="match status" value="1"/>
</dbReference>
<dbReference type="GO" id="GO:0008270">
    <property type="term" value="F:zinc ion binding"/>
    <property type="evidence" value="ECO:0007669"/>
    <property type="project" value="InterPro"/>
</dbReference>
<dbReference type="CDD" id="cd07010">
    <property type="entry name" value="cupin_PMI_type_I_N_bac"/>
    <property type="match status" value="1"/>
</dbReference>
<dbReference type="InterPro" id="IPR016305">
    <property type="entry name" value="Mannose-6-P_Isomerase"/>
</dbReference>
<keyword evidence="2" id="KW-0413">Isomerase</keyword>
<accession>A0A645IDQ6</accession>
<feature type="domain" description="Phosphomannose isomerase type I catalytic" evidence="1">
    <location>
        <begin position="8"/>
        <end position="106"/>
    </location>
</feature>
<gene>
    <name evidence="2" type="primary">manA_21</name>
    <name evidence="2" type="ORF">SDC9_193120</name>
</gene>
<dbReference type="Pfam" id="PF20511">
    <property type="entry name" value="PMI_typeI_cat"/>
    <property type="match status" value="1"/>
</dbReference>
<dbReference type="GO" id="GO:0009298">
    <property type="term" value="P:GDP-mannose biosynthetic process"/>
    <property type="evidence" value="ECO:0007669"/>
    <property type="project" value="InterPro"/>
</dbReference>
<reference evidence="2" key="1">
    <citation type="submission" date="2019-08" db="EMBL/GenBank/DDBJ databases">
        <authorList>
            <person name="Kucharzyk K."/>
            <person name="Murdoch R.W."/>
            <person name="Higgins S."/>
            <person name="Loffler F."/>
        </authorList>
    </citation>
    <scope>NUCLEOTIDE SEQUENCE</scope>
</reference>
<evidence type="ECO:0000313" key="2">
    <source>
        <dbReference type="EMBL" id="MPN45553.1"/>
    </source>
</evidence>
<dbReference type="EC" id="5.3.1.8" evidence="2"/>
<dbReference type="InterPro" id="IPR014710">
    <property type="entry name" value="RmlC-like_jellyroll"/>
</dbReference>
<organism evidence="2">
    <name type="scientific">bioreactor metagenome</name>
    <dbReference type="NCBI Taxonomy" id="1076179"/>
    <lineage>
        <taxon>unclassified sequences</taxon>
        <taxon>metagenomes</taxon>
        <taxon>ecological metagenomes</taxon>
    </lineage>
</organism>
<protein>
    <submittedName>
        <fullName evidence="2">Mannose-6-phosphate isomerase ManA</fullName>
        <ecNumber evidence="2">5.3.1.8</ecNumber>
    </submittedName>
</protein>
<name>A0A645IDQ6_9ZZZZ</name>
<dbReference type="InterPro" id="IPR046457">
    <property type="entry name" value="PMI_typeI_cat"/>
</dbReference>
<evidence type="ECO:0000259" key="1">
    <source>
        <dbReference type="Pfam" id="PF20511"/>
    </source>
</evidence>
<dbReference type="PRINTS" id="PR00714">
    <property type="entry name" value="MAN6PISMRASE"/>
</dbReference>
<dbReference type="InterPro" id="IPR011051">
    <property type="entry name" value="RmlC_Cupin_sf"/>
</dbReference>
<dbReference type="GO" id="GO:0004476">
    <property type="term" value="F:mannose-6-phosphate isomerase activity"/>
    <property type="evidence" value="ECO:0007669"/>
    <property type="project" value="UniProtKB-EC"/>
</dbReference>
<dbReference type="AlphaFoldDB" id="A0A645IDQ6"/>
<dbReference type="EMBL" id="VSSQ01105547">
    <property type="protein sequence ID" value="MPN45553.1"/>
    <property type="molecule type" value="Genomic_DNA"/>
</dbReference>
<comment type="caution">
    <text evidence="2">The sequence shown here is derived from an EMBL/GenBank/DDBJ whole genome shotgun (WGS) entry which is preliminary data.</text>
</comment>